<dbReference type="InterPro" id="IPR050435">
    <property type="entry name" value="MZM1/LYRM7"/>
</dbReference>
<dbReference type="CDD" id="cd20267">
    <property type="entry name" value="Complex1_LYR_LYRM7"/>
    <property type="match status" value="1"/>
</dbReference>
<dbReference type="AlphaFoldDB" id="A0A058ZH25"/>
<evidence type="ECO:0000256" key="2">
    <source>
        <dbReference type="ARBA" id="ARBA00023128"/>
    </source>
</evidence>
<evidence type="ECO:0000256" key="1">
    <source>
        <dbReference type="ARBA" id="ARBA00004305"/>
    </source>
</evidence>
<evidence type="ECO:0000313" key="5">
    <source>
        <dbReference type="EMBL" id="KCV73238.1"/>
    </source>
</evidence>
<dbReference type="RefSeq" id="XP_009492939.1">
    <property type="nucleotide sequence ID" value="XM_009494664.1"/>
</dbReference>
<feature type="region of interest" description="Disordered" evidence="4">
    <location>
        <begin position="26"/>
        <end position="46"/>
    </location>
</feature>
<dbReference type="EMBL" id="KB932201">
    <property type="protein sequence ID" value="KCV73238.1"/>
    <property type="molecule type" value="Genomic_DNA"/>
</dbReference>
<proteinExistence type="predicted"/>
<evidence type="ECO:0000256" key="3">
    <source>
        <dbReference type="ARBA" id="ARBA00023186"/>
    </source>
</evidence>
<sequence length="193" mass="20644">MRPTSKPRTSTSPPLCTHNIQATYIRHHHHHHPPPPPSPPSCNTPTFSPSLPLSLAMSSAPISSVLTAPSLSVSRALAAYRALQRARLTAFRGDSHALEAAQVKIRQAFAQNHELSDPDAGAACEQAHAVATFLLRNVAQAVRTQENVASSTGETGDVYCITIDQNRHELHEKTPPLRPTRGAAKKCSSGGCA</sequence>
<dbReference type="GO" id="GO:0044183">
    <property type="term" value="F:protein folding chaperone"/>
    <property type="evidence" value="ECO:0007669"/>
    <property type="project" value="TreeGrafter"/>
</dbReference>
<keyword evidence="2" id="KW-0496">Mitochondrion</keyword>
<dbReference type="PANTHER" id="PTHR46749">
    <property type="entry name" value="COMPLEX III ASSEMBLY FACTOR LYRM7"/>
    <property type="match status" value="1"/>
</dbReference>
<dbReference type="Proteomes" id="UP000030693">
    <property type="component" value="Unassembled WGS sequence"/>
</dbReference>
<dbReference type="InterPro" id="IPR045298">
    <property type="entry name" value="Complex1_LYR_LYRM7"/>
</dbReference>
<dbReference type="PANTHER" id="PTHR46749:SF1">
    <property type="entry name" value="COMPLEX III ASSEMBLY FACTOR LYRM7"/>
    <property type="match status" value="1"/>
</dbReference>
<evidence type="ECO:0000313" key="6">
    <source>
        <dbReference type="Proteomes" id="UP000030693"/>
    </source>
</evidence>
<evidence type="ECO:0000256" key="4">
    <source>
        <dbReference type="SAM" id="MobiDB-lite"/>
    </source>
</evidence>
<comment type="subcellular location">
    <subcellularLocation>
        <location evidence="1">Mitochondrion matrix</location>
    </subcellularLocation>
</comment>
<accession>A0A058ZH25</accession>
<keyword evidence="3" id="KW-0143">Chaperone</keyword>
<gene>
    <name evidence="5" type="ORF">H696_00779</name>
</gene>
<dbReference type="GO" id="GO:0005759">
    <property type="term" value="C:mitochondrial matrix"/>
    <property type="evidence" value="ECO:0007669"/>
    <property type="project" value="UniProtKB-SubCell"/>
</dbReference>
<keyword evidence="6" id="KW-1185">Reference proteome</keyword>
<reference evidence="5" key="1">
    <citation type="submission" date="2013-04" db="EMBL/GenBank/DDBJ databases">
        <title>The Genome Sequence of Fonticula alba ATCC 38817.</title>
        <authorList>
            <consortium name="The Broad Institute Genomics Platform"/>
            <person name="Russ C."/>
            <person name="Cuomo C."/>
            <person name="Burger G."/>
            <person name="Gray M.W."/>
            <person name="Holland P.W.H."/>
            <person name="King N."/>
            <person name="Lang F.B.F."/>
            <person name="Roger A.J."/>
            <person name="Ruiz-Trillo I."/>
            <person name="Brown M."/>
            <person name="Walker B."/>
            <person name="Young S."/>
            <person name="Zeng Q."/>
            <person name="Gargeya S."/>
            <person name="Fitzgerald M."/>
            <person name="Haas B."/>
            <person name="Abouelleil A."/>
            <person name="Allen A.W."/>
            <person name="Alvarado L."/>
            <person name="Arachchi H.M."/>
            <person name="Berlin A.M."/>
            <person name="Chapman S.B."/>
            <person name="Gainer-Dewar J."/>
            <person name="Goldberg J."/>
            <person name="Griggs A."/>
            <person name="Gujja S."/>
            <person name="Hansen M."/>
            <person name="Howarth C."/>
            <person name="Imamovic A."/>
            <person name="Ireland A."/>
            <person name="Larimer J."/>
            <person name="McCowan C."/>
            <person name="Murphy C."/>
            <person name="Pearson M."/>
            <person name="Poon T.W."/>
            <person name="Priest M."/>
            <person name="Roberts A."/>
            <person name="Saif S."/>
            <person name="Shea T."/>
            <person name="Sisk P."/>
            <person name="Sykes S."/>
            <person name="Wortman J."/>
            <person name="Nusbaum C."/>
            <person name="Birren B."/>
        </authorList>
    </citation>
    <scope>NUCLEOTIDE SEQUENCE [LARGE SCALE GENOMIC DNA]</scope>
    <source>
        <strain evidence="5">ATCC 38817</strain>
    </source>
</reference>
<name>A0A058ZH25_FONAL</name>
<dbReference type="GO" id="GO:0034551">
    <property type="term" value="P:mitochondrial respiratory chain complex III assembly"/>
    <property type="evidence" value="ECO:0007669"/>
    <property type="project" value="InterPro"/>
</dbReference>
<feature type="region of interest" description="Disordered" evidence="4">
    <location>
        <begin position="171"/>
        <end position="193"/>
    </location>
</feature>
<organism evidence="5">
    <name type="scientific">Fonticula alba</name>
    <name type="common">Slime mold</name>
    <dbReference type="NCBI Taxonomy" id="691883"/>
    <lineage>
        <taxon>Eukaryota</taxon>
        <taxon>Rotosphaerida</taxon>
        <taxon>Fonticulaceae</taxon>
        <taxon>Fonticula</taxon>
    </lineage>
</organism>
<evidence type="ECO:0008006" key="7">
    <source>
        <dbReference type="Google" id="ProtNLM"/>
    </source>
</evidence>
<protein>
    <recommendedName>
        <fullName evidence="7">Mitochondrial zinc maintenance protein 1, mitochondrial</fullName>
    </recommendedName>
</protein>
<dbReference type="GeneID" id="20525504"/>